<dbReference type="Proteomes" id="UP000886501">
    <property type="component" value="Unassembled WGS sequence"/>
</dbReference>
<evidence type="ECO:0000313" key="1">
    <source>
        <dbReference type="EMBL" id="KAF9644539.1"/>
    </source>
</evidence>
<feature type="non-terminal residue" evidence="1">
    <location>
        <position position="405"/>
    </location>
</feature>
<organism evidence="1 2">
    <name type="scientific">Thelephora ganbajun</name>
    <name type="common">Ganba fungus</name>
    <dbReference type="NCBI Taxonomy" id="370292"/>
    <lineage>
        <taxon>Eukaryota</taxon>
        <taxon>Fungi</taxon>
        <taxon>Dikarya</taxon>
        <taxon>Basidiomycota</taxon>
        <taxon>Agaricomycotina</taxon>
        <taxon>Agaricomycetes</taxon>
        <taxon>Thelephorales</taxon>
        <taxon>Thelephoraceae</taxon>
        <taxon>Thelephora</taxon>
    </lineage>
</organism>
<name>A0ACB6Z4U0_THEGA</name>
<reference evidence="1" key="1">
    <citation type="submission" date="2019-10" db="EMBL/GenBank/DDBJ databases">
        <authorList>
            <consortium name="DOE Joint Genome Institute"/>
            <person name="Kuo A."/>
            <person name="Miyauchi S."/>
            <person name="Kiss E."/>
            <person name="Drula E."/>
            <person name="Kohler A."/>
            <person name="Sanchez-Garcia M."/>
            <person name="Andreopoulos B."/>
            <person name="Barry K.W."/>
            <person name="Bonito G."/>
            <person name="Buee M."/>
            <person name="Carver A."/>
            <person name="Chen C."/>
            <person name="Cichocki N."/>
            <person name="Clum A."/>
            <person name="Culley D."/>
            <person name="Crous P.W."/>
            <person name="Fauchery L."/>
            <person name="Girlanda M."/>
            <person name="Hayes R."/>
            <person name="Keri Z."/>
            <person name="Labutti K."/>
            <person name="Lipzen A."/>
            <person name="Lombard V."/>
            <person name="Magnuson J."/>
            <person name="Maillard F."/>
            <person name="Morin E."/>
            <person name="Murat C."/>
            <person name="Nolan M."/>
            <person name="Ohm R."/>
            <person name="Pangilinan J."/>
            <person name="Pereira M."/>
            <person name="Perotto S."/>
            <person name="Peter M."/>
            <person name="Riley R."/>
            <person name="Sitrit Y."/>
            <person name="Stielow B."/>
            <person name="Szollosi G."/>
            <person name="Zifcakova L."/>
            <person name="Stursova M."/>
            <person name="Spatafora J.W."/>
            <person name="Tedersoo L."/>
            <person name="Vaario L.-M."/>
            <person name="Yamada A."/>
            <person name="Yan M."/>
            <person name="Wang P."/>
            <person name="Xu J."/>
            <person name="Bruns T."/>
            <person name="Baldrian P."/>
            <person name="Vilgalys R."/>
            <person name="Henrissat B."/>
            <person name="Grigoriev I.V."/>
            <person name="Hibbett D."/>
            <person name="Nagy L.G."/>
            <person name="Martin F.M."/>
        </authorList>
    </citation>
    <scope>NUCLEOTIDE SEQUENCE</scope>
    <source>
        <strain evidence="1">P2</strain>
    </source>
</reference>
<proteinExistence type="predicted"/>
<feature type="non-terminal residue" evidence="1">
    <location>
        <position position="1"/>
    </location>
</feature>
<protein>
    <submittedName>
        <fullName evidence="1">Uncharacterized protein</fullName>
    </submittedName>
</protein>
<sequence>LDFSAHTVPILHLIGMPPSISGRKNVHSWSILLSGISDTDRRVCILVSRTFRYAVYLSASVILLSKFPGKRLGDVARTYSPSMFNFWPYLRIRERELAEQRNRYLQSFLHRFYQTFEPIDWRLWASPDDPRQYAKHCVRFVMSKSWFAISKCPSPSDTTSWLHSVVMSTREVVPNEVWEVTTTTVAQGPIATKKETLYVLEPTCEVIGHPVTTHPSLSETLPRTQCGLPIRIDWSEYVTNRMISLTQAPGKRLLDRVQWANYEEYQNGISRHWVTRTQGEGEVGKLKRRVAGKYVLASVVENSISGPWRSVQEMANESFVPAGPNHVNKRSKETMKMFLSAHHHVESVHFQTPDKKEFHPAVATVQTLAREYYILKENGMLIGTEEDGVNPVWQALLECDEKGLP</sequence>
<dbReference type="EMBL" id="MU118133">
    <property type="protein sequence ID" value="KAF9644539.1"/>
    <property type="molecule type" value="Genomic_DNA"/>
</dbReference>
<comment type="caution">
    <text evidence="1">The sequence shown here is derived from an EMBL/GenBank/DDBJ whole genome shotgun (WGS) entry which is preliminary data.</text>
</comment>
<gene>
    <name evidence="1" type="ORF">BDM02DRAFT_3078011</name>
</gene>
<accession>A0ACB6Z4U0</accession>
<reference evidence="1" key="2">
    <citation type="journal article" date="2020" name="Nat. Commun.">
        <title>Large-scale genome sequencing of mycorrhizal fungi provides insights into the early evolution of symbiotic traits.</title>
        <authorList>
            <person name="Miyauchi S."/>
            <person name="Kiss E."/>
            <person name="Kuo A."/>
            <person name="Drula E."/>
            <person name="Kohler A."/>
            <person name="Sanchez-Garcia M."/>
            <person name="Morin E."/>
            <person name="Andreopoulos B."/>
            <person name="Barry K.W."/>
            <person name="Bonito G."/>
            <person name="Buee M."/>
            <person name="Carver A."/>
            <person name="Chen C."/>
            <person name="Cichocki N."/>
            <person name="Clum A."/>
            <person name="Culley D."/>
            <person name="Crous P.W."/>
            <person name="Fauchery L."/>
            <person name="Girlanda M."/>
            <person name="Hayes R.D."/>
            <person name="Keri Z."/>
            <person name="LaButti K."/>
            <person name="Lipzen A."/>
            <person name="Lombard V."/>
            <person name="Magnuson J."/>
            <person name="Maillard F."/>
            <person name="Murat C."/>
            <person name="Nolan M."/>
            <person name="Ohm R.A."/>
            <person name="Pangilinan J."/>
            <person name="Pereira M.F."/>
            <person name="Perotto S."/>
            <person name="Peter M."/>
            <person name="Pfister S."/>
            <person name="Riley R."/>
            <person name="Sitrit Y."/>
            <person name="Stielow J.B."/>
            <person name="Szollosi G."/>
            <person name="Zifcakova L."/>
            <person name="Stursova M."/>
            <person name="Spatafora J.W."/>
            <person name="Tedersoo L."/>
            <person name="Vaario L.M."/>
            <person name="Yamada A."/>
            <person name="Yan M."/>
            <person name="Wang P."/>
            <person name="Xu J."/>
            <person name="Bruns T."/>
            <person name="Baldrian P."/>
            <person name="Vilgalys R."/>
            <person name="Dunand C."/>
            <person name="Henrissat B."/>
            <person name="Grigoriev I.V."/>
            <person name="Hibbett D."/>
            <person name="Nagy L.G."/>
            <person name="Martin F.M."/>
        </authorList>
    </citation>
    <scope>NUCLEOTIDE SEQUENCE</scope>
    <source>
        <strain evidence="1">P2</strain>
    </source>
</reference>
<keyword evidence="2" id="KW-1185">Reference proteome</keyword>
<evidence type="ECO:0000313" key="2">
    <source>
        <dbReference type="Proteomes" id="UP000886501"/>
    </source>
</evidence>